<evidence type="ECO:0000313" key="2">
    <source>
        <dbReference type="EMBL" id="ATD67353.1"/>
    </source>
</evidence>
<organism evidence="2 3">
    <name type="scientific">Luteimonas chenhongjianii</name>
    <dbReference type="NCBI Taxonomy" id="2006110"/>
    <lineage>
        <taxon>Bacteria</taxon>
        <taxon>Pseudomonadati</taxon>
        <taxon>Pseudomonadota</taxon>
        <taxon>Gammaproteobacteria</taxon>
        <taxon>Lysobacterales</taxon>
        <taxon>Lysobacteraceae</taxon>
        <taxon>Luteimonas</taxon>
    </lineage>
</organism>
<dbReference type="Proteomes" id="UP000218968">
    <property type="component" value="Chromosome"/>
</dbReference>
<dbReference type="InterPro" id="IPR051200">
    <property type="entry name" value="Host-pathogen_enzymatic-act"/>
</dbReference>
<dbReference type="PANTHER" id="PTHR47197:SF3">
    <property type="entry name" value="DIHYDRO-HEME D1 DEHYDROGENASE"/>
    <property type="match status" value="1"/>
</dbReference>
<accession>A0A290XE47</accession>
<dbReference type="OrthoDB" id="9776991at2"/>
<reference evidence="3" key="1">
    <citation type="submission" date="2017-09" db="EMBL/GenBank/DDBJ databases">
        <title>Luteimonas liuhanmingii sp.nov., isolated from the intestinal contents of Tibetan Plateau Pika in Yushu, Qinghai Province, China.</title>
        <authorList>
            <person name="Gui Z."/>
        </authorList>
    </citation>
    <scope>NUCLEOTIDE SEQUENCE [LARGE SCALE GENOMIC DNA]</scope>
    <source>
        <strain evidence="3">100111</strain>
    </source>
</reference>
<dbReference type="InterPro" id="IPR011045">
    <property type="entry name" value="N2O_reductase_N"/>
</dbReference>
<dbReference type="RefSeq" id="WP_096297700.1">
    <property type="nucleotide sequence ID" value="NZ_CP023406.1"/>
</dbReference>
<feature type="chain" id="PRO_5013330312" evidence="1">
    <location>
        <begin position="21"/>
        <end position="338"/>
    </location>
</feature>
<dbReference type="Gene3D" id="2.130.10.10">
    <property type="entry name" value="YVTN repeat-like/Quinoprotein amine dehydrogenase"/>
    <property type="match status" value="3"/>
</dbReference>
<dbReference type="AlphaFoldDB" id="A0A290XE47"/>
<dbReference type="KEGG" id="lum:CNR27_07830"/>
<name>A0A290XE47_9GAMM</name>
<evidence type="ECO:0000256" key="1">
    <source>
        <dbReference type="SAM" id="SignalP"/>
    </source>
</evidence>
<dbReference type="SUPFAM" id="SSF50974">
    <property type="entry name" value="Nitrous oxide reductase, N-terminal domain"/>
    <property type="match status" value="1"/>
</dbReference>
<evidence type="ECO:0000313" key="3">
    <source>
        <dbReference type="Proteomes" id="UP000218968"/>
    </source>
</evidence>
<proteinExistence type="predicted"/>
<keyword evidence="3" id="KW-1185">Reference proteome</keyword>
<feature type="signal peptide" evidence="1">
    <location>
        <begin position="1"/>
        <end position="20"/>
    </location>
</feature>
<protein>
    <submittedName>
        <fullName evidence="2">Gluconolaconase</fullName>
    </submittedName>
</protein>
<gene>
    <name evidence="2" type="ORF">CNR27_07830</name>
</gene>
<dbReference type="InterPro" id="IPR015943">
    <property type="entry name" value="WD40/YVTN_repeat-like_dom_sf"/>
</dbReference>
<sequence>MTRGALLAFVLAALTTGAQAQPSLLVGNKSADTVWALDRASGARIAEYATGPAPHEIAVSADGRSAVVTTYGHKSASHSLAVIDLVSGSTRTIDLGAHGRPHGLQLLADGTALVTTEASGALLRVDVGQGEVIGVADVGEGLGHMVAVSRDGAAAYVSKIRAGTVVRLDLASMRATTERRAGAGAEGIAVAPDGRVWVTNRADDTVTVHHPDSLELLATLPSSGFPIRVVFTPDGRHALVTNATAATLSVFDAATHAAVATVALAPPDAALQDTLLGSGPLPIGAVVDPLQPRAYVAISGADRIAVIDTRDWRVLAYWTTGREPDALAVVPGESPRDP</sequence>
<dbReference type="PANTHER" id="PTHR47197">
    <property type="entry name" value="PROTEIN NIRF"/>
    <property type="match status" value="1"/>
</dbReference>
<dbReference type="EMBL" id="CP023406">
    <property type="protein sequence ID" value="ATD67353.1"/>
    <property type="molecule type" value="Genomic_DNA"/>
</dbReference>
<keyword evidence="1" id="KW-0732">Signal</keyword>